<evidence type="ECO:0000313" key="3">
    <source>
        <dbReference type="Proteomes" id="UP000618754"/>
    </source>
</evidence>
<dbReference type="CDD" id="cd06588">
    <property type="entry name" value="PhnB_like"/>
    <property type="match status" value="1"/>
</dbReference>
<dbReference type="InterPro" id="IPR028973">
    <property type="entry name" value="PhnB-like"/>
</dbReference>
<dbReference type="SUPFAM" id="SSF54593">
    <property type="entry name" value="Glyoxalase/Bleomycin resistance protein/Dihydroxybiphenyl dioxygenase"/>
    <property type="match status" value="1"/>
</dbReference>
<dbReference type="EMBL" id="JACWMW010000002">
    <property type="protein sequence ID" value="MBD1385032.1"/>
    <property type="molecule type" value="Genomic_DNA"/>
</dbReference>
<protein>
    <submittedName>
        <fullName evidence="2">VOC family protein</fullName>
    </submittedName>
</protein>
<dbReference type="Pfam" id="PF06983">
    <property type="entry name" value="3-dmu-9_3-mt"/>
    <property type="match status" value="1"/>
</dbReference>
<accession>A0ABR7X375</accession>
<dbReference type="RefSeq" id="WP_191174931.1">
    <property type="nucleotide sequence ID" value="NZ_JACWMW010000002.1"/>
</dbReference>
<organism evidence="2 3">
    <name type="scientific">Mucilaginibacter rigui</name>
    <dbReference type="NCBI Taxonomy" id="534635"/>
    <lineage>
        <taxon>Bacteria</taxon>
        <taxon>Pseudomonadati</taxon>
        <taxon>Bacteroidota</taxon>
        <taxon>Sphingobacteriia</taxon>
        <taxon>Sphingobacteriales</taxon>
        <taxon>Sphingobacteriaceae</taxon>
        <taxon>Mucilaginibacter</taxon>
    </lineage>
</organism>
<dbReference type="InterPro" id="IPR009725">
    <property type="entry name" value="3_dmu_93_MTrfase"/>
</dbReference>
<dbReference type="InterPro" id="IPR029068">
    <property type="entry name" value="Glyas_Bleomycin-R_OHBP_Dase"/>
</dbReference>
<dbReference type="PIRSF" id="PIRSF021700">
    <property type="entry name" value="3_dmu_93_MTrfase"/>
    <property type="match status" value="1"/>
</dbReference>
<dbReference type="PANTHER" id="PTHR33990">
    <property type="entry name" value="PROTEIN YJDN-RELATED"/>
    <property type="match status" value="1"/>
</dbReference>
<evidence type="ECO:0000313" key="2">
    <source>
        <dbReference type="EMBL" id="MBD1385032.1"/>
    </source>
</evidence>
<proteinExistence type="predicted"/>
<name>A0ABR7X375_9SPHI</name>
<gene>
    <name evidence="2" type="ORF">IDJ75_07055</name>
</gene>
<sequence length="162" mass="18479">MSSVKSNQNIIPFLWFDNRAEEAMNFYTGIFPNSEITLLKHWGEGSPFGADKVMAGQIIINGLQVNLFDAGPQFKFSEAFSFFVLCKTQQEIDTYWEKLSEGGNESQCGWLKDKFGFSWQIVPDMLEDRLANGEPAKVAQMMQALWQMKKLNIAELDTAYNK</sequence>
<dbReference type="Gene3D" id="3.10.180.10">
    <property type="entry name" value="2,3-Dihydroxybiphenyl 1,2-Dioxygenase, domain 1"/>
    <property type="match status" value="1"/>
</dbReference>
<dbReference type="Proteomes" id="UP000618754">
    <property type="component" value="Unassembled WGS sequence"/>
</dbReference>
<comment type="caution">
    <text evidence="2">The sequence shown here is derived from an EMBL/GenBank/DDBJ whole genome shotgun (WGS) entry which is preliminary data.</text>
</comment>
<reference evidence="2 3" key="1">
    <citation type="submission" date="2020-09" db="EMBL/GenBank/DDBJ databases">
        <title>Novel species of Mucilaginibacter isolated from a glacier on the Tibetan Plateau.</title>
        <authorList>
            <person name="Liu Q."/>
            <person name="Xin Y.-H."/>
        </authorList>
    </citation>
    <scope>NUCLEOTIDE SEQUENCE [LARGE SCALE GENOMIC DNA]</scope>
    <source>
        <strain evidence="2 3">CGMCC 1.13878</strain>
    </source>
</reference>
<feature type="domain" description="PhnB-like" evidence="1">
    <location>
        <begin position="8"/>
        <end position="122"/>
    </location>
</feature>
<evidence type="ECO:0000259" key="1">
    <source>
        <dbReference type="Pfam" id="PF06983"/>
    </source>
</evidence>
<keyword evidence="3" id="KW-1185">Reference proteome</keyword>